<gene>
    <name evidence="1" type="ORF">EVI01_02360</name>
</gene>
<dbReference type="InterPro" id="IPR010368">
    <property type="entry name" value="Com_YlbF"/>
</dbReference>
<evidence type="ECO:0000313" key="1">
    <source>
        <dbReference type="EMBL" id="GEL90899.1"/>
    </source>
</evidence>
<organism evidence="1 2">
    <name type="scientific">Enterococcus villorum</name>
    <dbReference type="NCBI Taxonomy" id="112904"/>
    <lineage>
        <taxon>Bacteria</taxon>
        <taxon>Bacillati</taxon>
        <taxon>Bacillota</taxon>
        <taxon>Bacilli</taxon>
        <taxon>Lactobacillales</taxon>
        <taxon>Enterococcaceae</taxon>
        <taxon>Enterococcus</taxon>
    </lineage>
</organism>
<reference evidence="1 2" key="1">
    <citation type="submission" date="2019-07" db="EMBL/GenBank/DDBJ databases">
        <title>Whole genome shotgun sequence of Enterococcus villorum NBRC 100699.</title>
        <authorList>
            <person name="Hosoyama A."/>
            <person name="Uohara A."/>
            <person name="Ohji S."/>
            <person name="Ichikawa N."/>
        </authorList>
    </citation>
    <scope>NUCLEOTIDE SEQUENCE [LARGE SCALE GENOMIC DNA]</scope>
    <source>
        <strain evidence="1 2">NBRC 100699</strain>
    </source>
</reference>
<dbReference type="RefSeq" id="WP_010751141.1">
    <property type="nucleotide sequence ID" value="NZ_BJWF01000001.1"/>
</dbReference>
<sequence>MIINEKLFALEDQCNYLFKSIKESNTMKEYLNAKKQMEQSTEVKALLADFSKKKEQYEKVALYQNYAPEFRERKLVVRQAKRKLDLNEQVAKFRLAENQLQQILDEIGQQLAETVSLTIKIDAGNPFFENRKHSGCGGNCHG</sequence>
<dbReference type="SUPFAM" id="SSF158622">
    <property type="entry name" value="YheA/YmcA-like"/>
    <property type="match status" value="1"/>
</dbReference>
<proteinExistence type="predicted"/>
<protein>
    <submittedName>
        <fullName evidence="1">Uncharacterized protein</fullName>
    </submittedName>
</protein>
<dbReference type="EMBL" id="BJWF01000001">
    <property type="protein sequence ID" value="GEL90899.1"/>
    <property type="molecule type" value="Genomic_DNA"/>
</dbReference>
<comment type="caution">
    <text evidence="1">The sequence shown here is derived from an EMBL/GenBank/DDBJ whole genome shotgun (WGS) entry which is preliminary data.</text>
</comment>
<name>A0A511IZR6_9ENTE</name>
<dbReference type="PANTHER" id="PTHR38448:SF2">
    <property type="entry name" value="REGULATORY PROTEIN YLBF"/>
    <property type="match status" value="1"/>
</dbReference>
<dbReference type="PANTHER" id="PTHR38448">
    <property type="entry name" value="REGULATORY PROTEIN YLBF-RELATED"/>
    <property type="match status" value="1"/>
</dbReference>
<dbReference type="Pfam" id="PF06133">
    <property type="entry name" value="Com_YlbF"/>
    <property type="match status" value="1"/>
</dbReference>
<dbReference type="InterPro" id="IPR023378">
    <property type="entry name" value="YheA/YmcA-like_dom_sf"/>
</dbReference>
<dbReference type="InterPro" id="IPR052767">
    <property type="entry name" value="Bact_com_dev_regulator"/>
</dbReference>
<evidence type="ECO:0000313" key="2">
    <source>
        <dbReference type="Proteomes" id="UP000321830"/>
    </source>
</evidence>
<dbReference type="Proteomes" id="UP000321830">
    <property type="component" value="Unassembled WGS sequence"/>
</dbReference>
<dbReference type="Gene3D" id="1.20.1500.10">
    <property type="entry name" value="YheA/YmcA-like"/>
    <property type="match status" value="1"/>
</dbReference>
<accession>A0A511IZR6</accession>
<dbReference type="AlphaFoldDB" id="A0A511IZR6"/>